<feature type="region of interest" description="Disordered" evidence="1">
    <location>
        <begin position="98"/>
        <end position="186"/>
    </location>
</feature>
<feature type="compositionally biased region" description="Basic and acidic residues" evidence="1">
    <location>
        <begin position="949"/>
        <end position="971"/>
    </location>
</feature>
<feature type="compositionally biased region" description="Basic and acidic residues" evidence="1">
    <location>
        <begin position="633"/>
        <end position="657"/>
    </location>
</feature>
<feature type="compositionally biased region" description="Basic and acidic residues" evidence="1">
    <location>
        <begin position="694"/>
        <end position="730"/>
    </location>
</feature>
<proteinExistence type="predicted"/>
<feature type="compositionally biased region" description="Low complexity" evidence="1">
    <location>
        <begin position="1143"/>
        <end position="1158"/>
    </location>
</feature>
<feature type="region of interest" description="Disordered" evidence="1">
    <location>
        <begin position="353"/>
        <end position="409"/>
    </location>
</feature>
<evidence type="ECO:0000313" key="2">
    <source>
        <dbReference type="EMBL" id="RUS26447.1"/>
    </source>
</evidence>
<feature type="compositionally biased region" description="Gly residues" evidence="1">
    <location>
        <begin position="1300"/>
        <end position="1312"/>
    </location>
</feature>
<feature type="compositionally biased region" description="Low complexity" evidence="1">
    <location>
        <begin position="1005"/>
        <end position="1022"/>
    </location>
</feature>
<accession>A0A433Q9I6</accession>
<feature type="region of interest" description="Disordered" evidence="1">
    <location>
        <begin position="1287"/>
        <end position="1318"/>
    </location>
</feature>
<evidence type="ECO:0000256" key="1">
    <source>
        <dbReference type="SAM" id="MobiDB-lite"/>
    </source>
</evidence>
<feature type="compositionally biased region" description="Low complexity" evidence="1">
    <location>
        <begin position="1104"/>
        <end position="1117"/>
    </location>
</feature>
<organism evidence="2 3">
    <name type="scientific">Jimgerdemannia flammicorona</name>
    <dbReference type="NCBI Taxonomy" id="994334"/>
    <lineage>
        <taxon>Eukaryota</taxon>
        <taxon>Fungi</taxon>
        <taxon>Fungi incertae sedis</taxon>
        <taxon>Mucoromycota</taxon>
        <taxon>Mucoromycotina</taxon>
        <taxon>Endogonomycetes</taxon>
        <taxon>Endogonales</taxon>
        <taxon>Endogonaceae</taxon>
        <taxon>Jimgerdemannia</taxon>
    </lineage>
</organism>
<feature type="region of interest" description="Disordered" evidence="1">
    <location>
        <begin position="557"/>
        <end position="1205"/>
    </location>
</feature>
<reference evidence="2 3" key="1">
    <citation type="journal article" date="2018" name="New Phytol.">
        <title>Phylogenomics of Endogonaceae and evolution of mycorrhizas within Mucoromycota.</title>
        <authorList>
            <person name="Chang Y."/>
            <person name="Desiro A."/>
            <person name="Na H."/>
            <person name="Sandor L."/>
            <person name="Lipzen A."/>
            <person name="Clum A."/>
            <person name="Barry K."/>
            <person name="Grigoriev I.V."/>
            <person name="Martin F.M."/>
            <person name="Stajich J.E."/>
            <person name="Smith M.E."/>
            <person name="Bonito G."/>
            <person name="Spatafora J.W."/>
        </authorList>
    </citation>
    <scope>NUCLEOTIDE SEQUENCE [LARGE SCALE GENOMIC DNA]</scope>
    <source>
        <strain evidence="2 3">AD002</strain>
    </source>
</reference>
<feature type="compositionally biased region" description="Low complexity" evidence="1">
    <location>
        <begin position="353"/>
        <end position="369"/>
    </location>
</feature>
<feature type="compositionally biased region" description="Basic and acidic residues" evidence="1">
    <location>
        <begin position="667"/>
        <end position="677"/>
    </location>
</feature>
<feature type="compositionally biased region" description="Low complexity" evidence="1">
    <location>
        <begin position="835"/>
        <end position="850"/>
    </location>
</feature>
<feature type="compositionally biased region" description="Polar residues" evidence="1">
    <location>
        <begin position="287"/>
        <end position="301"/>
    </location>
</feature>
<evidence type="ECO:0000313" key="3">
    <source>
        <dbReference type="Proteomes" id="UP000274822"/>
    </source>
</evidence>
<keyword evidence="3" id="KW-1185">Reference proteome</keyword>
<feature type="compositionally biased region" description="Low complexity" evidence="1">
    <location>
        <begin position="1040"/>
        <end position="1050"/>
    </location>
</feature>
<name>A0A433Q9I6_9FUNG</name>
<feature type="compositionally biased region" description="Low complexity" evidence="1">
    <location>
        <begin position="758"/>
        <end position="773"/>
    </location>
</feature>
<gene>
    <name evidence="2" type="ORF">BC938DRAFT_470759</name>
</gene>
<feature type="compositionally biased region" description="Low complexity" evidence="1">
    <location>
        <begin position="973"/>
        <end position="986"/>
    </location>
</feature>
<feature type="compositionally biased region" description="Basic and acidic residues" evidence="1">
    <location>
        <begin position="813"/>
        <end position="833"/>
    </location>
</feature>
<dbReference type="EMBL" id="RBNJ01010418">
    <property type="protein sequence ID" value="RUS26447.1"/>
    <property type="molecule type" value="Genomic_DNA"/>
</dbReference>
<feature type="region of interest" description="Disordered" evidence="1">
    <location>
        <begin position="262"/>
        <end position="301"/>
    </location>
</feature>
<sequence>MISVPRGLDLNIAVEITSANVPRSQSAHLAVSYGSSRWSDTKVHAATREATKISSKGVANQARDTAGRAAGLGYLENDSTTITTDFLKYTAMGLLGFGSKKDKKKSKHPSVLPSDDYDPYVPNISPAAALPTTNASSRVEPGKAEIQSGNRPKRTTSLPPPPHQPQGTSVATNSSPPMPTNYYSNGGGSFTMSPTAAARASSGLGVGSSLMDDILGELMSSPTDKPGAQSATSTSSTTGNLLSDFERDMSLTFALARKLDVNDTKPTSSSSTSASTWTASSVPPTTIAPTETLATSPRAATNPTMSRYAFQQNETPNPSIYSSFAGSSTANTLPGTSSFASLLNGVNNGSSNKSIATSATASTPASTLTPEKRTSAPIKRTAVLDSDVSDSDESDTSSSSIGSQKDMRMAKGARPIMARRNPQFQTKRKVEQWVTKAELAPNPEDQKAQLIDRMKDRHRQEFLNAAVMRGQAPQTAPAELPRFIGPGLMKSAGLVLPPNPMEVRAIGPGLISSAGLIPSSNAMLYGGIAPMGTSPIGMGMNAQMSYGMVTSPMGTSPLGGRMDYMPVDDYRDRDFDPRDTRDFREQREFRGRGDSRDRDFDRYERDDYRQDRDYDPRDYYESRDHYQAGGPYESKEQRDYDRRDRDFVEGDDWRSAPEDDYDDDGFDSQRQRDELQQDRSGATRGFKSATGSSKHSDSDDSGPTERNKMSRGRREVSRGRREPLVRDDMSVRSGYSAAINRKATTDDEPQPEQEHPSRSASRTTSPSPRSQTSKYDEFEILRAEGPESTNLENGNYPRSLAASSSRPVSIEYDQIREREERERERDREGERTRSRSQAPTSSRSRSQPTRLMDDDEPLAFERVNYSRSSSPQAVMYSDEGLSLERRGRENSPSVAAKFRSRSMVATRTPSPLNPPRYMDEELPLSALDPWRDPAPTQPPRSAGAVGNTESRDKTSRRNIDEEYERRREREQPNGSIENSGGNSNRSTDQRQLNGPTFRDQLALKSKAYSRSSAASESSSTSSNDRPLVDYQYGNRSGIQSSFPSSSSRRPQYPEYQDRNIPPMPPMPMQYHLQDRDMMTASPMPKASRSRSLHGGYQQDDTSSRGRSPSPTPTSISRYANRRSMNDRPDREFLDVDPYERQQRAPSPSRSSPGTARRSFSNPSMVNLEPTPTYKYPARPGERVYSHPPPPRSSTDYDRDPRVGDQMPTRLVDLSAQAPPKERVLLHMKSEQQLYSNSRRRAVEEENAKILQFHKVEAQRERFQREHSGSLTPQGTLIQQIPIQKPGYIAGGRHMMPQGGQSMGGPARQGGSGYRYYDD</sequence>
<feature type="compositionally biased region" description="Polar residues" evidence="1">
    <location>
        <begin position="165"/>
        <end position="175"/>
    </location>
</feature>
<feature type="compositionally biased region" description="Basic and acidic residues" evidence="1">
    <location>
        <begin position="774"/>
        <end position="785"/>
    </location>
</feature>
<dbReference type="Proteomes" id="UP000274822">
    <property type="component" value="Unassembled WGS sequence"/>
</dbReference>
<feature type="compositionally biased region" description="Basic and acidic residues" evidence="1">
    <location>
        <begin position="1123"/>
        <end position="1142"/>
    </location>
</feature>
<comment type="caution">
    <text evidence="2">The sequence shown here is derived from an EMBL/GenBank/DDBJ whole genome shotgun (WGS) entry which is preliminary data.</text>
</comment>
<feature type="compositionally biased region" description="Low complexity" evidence="1">
    <location>
        <begin position="264"/>
        <end position="285"/>
    </location>
</feature>
<feature type="compositionally biased region" description="Basic and acidic residues" evidence="1">
    <location>
        <begin position="568"/>
        <end position="626"/>
    </location>
</feature>
<protein>
    <submittedName>
        <fullName evidence="2">Uncharacterized protein</fullName>
    </submittedName>
</protein>
<feature type="region of interest" description="Disordered" evidence="1">
    <location>
        <begin position="217"/>
        <end position="241"/>
    </location>
</feature>